<dbReference type="EC" id="2.1.1.72" evidence="2"/>
<accession>A0ABS7NLK8</accession>
<evidence type="ECO:0000256" key="4">
    <source>
        <dbReference type="ARBA" id="ARBA00022679"/>
    </source>
</evidence>
<dbReference type="RefSeq" id="WP_222509986.1">
    <property type="nucleotide sequence ID" value="NZ_JAHVJA010000017.1"/>
</dbReference>
<evidence type="ECO:0000256" key="3">
    <source>
        <dbReference type="ARBA" id="ARBA00022603"/>
    </source>
</evidence>
<dbReference type="GO" id="GO:0009007">
    <property type="term" value="F:site-specific DNA-methyltransferase (adenine-specific) activity"/>
    <property type="evidence" value="ECO:0007669"/>
    <property type="project" value="UniProtKB-EC"/>
</dbReference>
<keyword evidence="3 7" id="KW-0489">Methyltransferase</keyword>
<evidence type="ECO:0000256" key="1">
    <source>
        <dbReference type="ARBA" id="ARBA00006594"/>
    </source>
</evidence>
<keyword evidence="8" id="KW-1185">Reference proteome</keyword>
<comment type="caution">
    <text evidence="7">The sequence shown here is derived from an EMBL/GenBank/DDBJ whole genome shotgun (WGS) entry which is preliminary data.</text>
</comment>
<reference evidence="7 8" key="1">
    <citation type="submission" date="2021-06" db="EMBL/GenBank/DDBJ databases">
        <title>50 bacteria genomes isolated from Dapeng, Shenzhen, China.</title>
        <authorList>
            <person name="Zheng W."/>
            <person name="Yu S."/>
            <person name="Huang Y."/>
        </authorList>
    </citation>
    <scope>NUCLEOTIDE SEQUENCE [LARGE SCALE GENOMIC DNA]</scope>
    <source>
        <strain evidence="7 8">DP1N14-2</strain>
    </source>
</reference>
<dbReference type="Gene3D" id="3.40.50.150">
    <property type="entry name" value="Vaccinia Virus protein VP39"/>
    <property type="match status" value="1"/>
</dbReference>
<evidence type="ECO:0000256" key="5">
    <source>
        <dbReference type="ARBA" id="ARBA00022691"/>
    </source>
</evidence>
<dbReference type="Proteomes" id="UP000766629">
    <property type="component" value="Unassembled WGS sequence"/>
</dbReference>
<dbReference type="InterPro" id="IPR023095">
    <property type="entry name" value="Ade_MeTrfase_dom_2"/>
</dbReference>
<dbReference type="InterPro" id="IPR012327">
    <property type="entry name" value="MeTrfase_D12"/>
</dbReference>
<organism evidence="7 8">
    <name type="scientific">Leisingera daeponensis</name>
    <dbReference type="NCBI Taxonomy" id="405746"/>
    <lineage>
        <taxon>Bacteria</taxon>
        <taxon>Pseudomonadati</taxon>
        <taxon>Pseudomonadota</taxon>
        <taxon>Alphaproteobacteria</taxon>
        <taxon>Rhodobacterales</taxon>
        <taxon>Roseobacteraceae</taxon>
        <taxon>Leisingera</taxon>
    </lineage>
</organism>
<dbReference type="EMBL" id="JAHVJA010000017">
    <property type="protein sequence ID" value="MBY6142067.1"/>
    <property type="molecule type" value="Genomic_DNA"/>
</dbReference>
<dbReference type="PANTHER" id="PTHR30481">
    <property type="entry name" value="DNA ADENINE METHYLASE"/>
    <property type="match status" value="1"/>
</dbReference>
<comment type="catalytic activity">
    <reaction evidence="6">
        <text>a 2'-deoxyadenosine in DNA + S-adenosyl-L-methionine = an N(6)-methyl-2'-deoxyadenosine in DNA + S-adenosyl-L-homocysteine + H(+)</text>
        <dbReference type="Rhea" id="RHEA:15197"/>
        <dbReference type="Rhea" id="RHEA-COMP:12418"/>
        <dbReference type="Rhea" id="RHEA-COMP:12419"/>
        <dbReference type="ChEBI" id="CHEBI:15378"/>
        <dbReference type="ChEBI" id="CHEBI:57856"/>
        <dbReference type="ChEBI" id="CHEBI:59789"/>
        <dbReference type="ChEBI" id="CHEBI:90615"/>
        <dbReference type="ChEBI" id="CHEBI:90616"/>
        <dbReference type="EC" id="2.1.1.72"/>
    </reaction>
</comment>
<dbReference type="SUPFAM" id="SSF53335">
    <property type="entry name" value="S-adenosyl-L-methionine-dependent methyltransferases"/>
    <property type="match status" value="1"/>
</dbReference>
<dbReference type="PANTHER" id="PTHR30481:SF3">
    <property type="entry name" value="DNA ADENINE METHYLASE"/>
    <property type="match status" value="1"/>
</dbReference>
<dbReference type="InterPro" id="IPR029063">
    <property type="entry name" value="SAM-dependent_MTases_sf"/>
</dbReference>
<sequence length="346" mass="38201">MVSQAVGNQAQIKEGKTQSAAVVQEACKPFLRWAGGKRWLARSLAPILRRHLDTSGGTYIEPFLGSGAIFYATAPARAILNDLNEDLVLAHAAVADVPDYLVKALASLPVDRETYNAVRELAPKSPFERAVRMIWLNRTCYGGIHRTNKQGQFNTPYGGGSRRPDVLWREGIVEGCAQVLSGDIDLTVGDFEAAIDRAGDGDVVFCDPTYSNPNRDHFDRYGPSVFSWADQVRLSSACRRALGRGATVIVTNGAYSQLAEIYPDAYRITLKRATSMGVRRKAGTDDEYLFILDPWKRRRKWAGLGEIENRLKQAAEASRVSALSEARRPKVQAPRAIVRPIEPVLD</sequence>
<evidence type="ECO:0000313" key="8">
    <source>
        <dbReference type="Proteomes" id="UP000766629"/>
    </source>
</evidence>
<evidence type="ECO:0000256" key="6">
    <source>
        <dbReference type="ARBA" id="ARBA00047942"/>
    </source>
</evidence>
<evidence type="ECO:0000313" key="7">
    <source>
        <dbReference type="EMBL" id="MBY6142067.1"/>
    </source>
</evidence>
<gene>
    <name evidence="7" type="ORF">KUV26_21750</name>
</gene>
<keyword evidence="5" id="KW-0949">S-adenosyl-L-methionine</keyword>
<name>A0ABS7NLK8_9RHOB</name>
<dbReference type="NCBIfam" id="TIGR00571">
    <property type="entry name" value="dam"/>
    <property type="match status" value="1"/>
</dbReference>
<protein>
    <recommendedName>
        <fullName evidence="2">site-specific DNA-methyltransferase (adenine-specific)</fullName>
        <ecNumber evidence="2">2.1.1.72</ecNumber>
    </recommendedName>
</protein>
<keyword evidence="4 7" id="KW-0808">Transferase</keyword>
<dbReference type="GO" id="GO:0032259">
    <property type="term" value="P:methylation"/>
    <property type="evidence" value="ECO:0007669"/>
    <property type="project" value="UniProtKB-KW"/>
</dbReference>
<comment type="similarity">
    <text evidence="1">Belongs to the N(4)/N(6)-methyltransferase family.</text>
</comment>
<dbReference type="Gene3D" id="1.10.1020.10">
    <property type="entry name" value="Adenine-specific Methyltransferase, Domain 2"/>
    <property type="match status" value="1"/>
</dbReference>
<proteinExistence type="inferred from homology"/>
<dbReference type="Pfam" id="PF02086">
    <property type="entry name" value="MethyltransfD12"/>
    <property type="match status" value="1"/>
</dbReference>
<evidence type="ECO:0000256" key="2">
    <source>
        <dbReference type="ARBA" id="ARBA00011900"/>
    </source>
</evidence>
<dbReference type="PRINTS" id="PR00505">
    <property type="entry name" value="D12N6MTFRASE"/>
</dbReference>